<evidence type="ECO:0000256" key="1">
    <source>
        <dbReference type="SAM" id="Phobius"/>
    </source>
</evidence>
<organism evidence="2 3">
    <name type="scientific">Sphingomonas trueperi</name>
    <dbReference type="NCBI Taxonomy" id="53317"/>
    <lineage>
        <taxon>Bacteria</taxon>
        <taxon>Pseudomonadati</taxon>
        <taxon>Pseudomonadota</taxon>
        <taxon>Alphaproteobacteria</taxon>
        <taxon>Sphingomonadales</taxon>
        <taxon>Sphingomonadaceae</taxon>
        <taxon>Sphingomonas</taxon>
    </lineage>
</organism>
<sequence length="80" mass="8311">MNASANLSLVKARAQFGIPQVTGFFLGLYAFAGLLHFGFAGFWAAVFVRATSGIAAAALVTLGTYSLMQAFPPKAKPLSA</sequence>
<dbReference type="RefSeq" id="WP_241213465.1">
    <property type="nucleotide sequence ID" value="NZ_BAAADY010000012.1"/>
</dbReference>
<keyword evidence="3" id="KW-1185">Reference proteome</keyword>
<dbReference type="EMBL" id="JAATJB010000003">
    <property type="protein sequence ID" value="NJB97268.1"/>
    <property type="molecule type" value="Genomic_DNA"/>
</dbReference>
<reference evidence="2 3" key="1">
    <citation type="submission" date="2020-03" db="EMBL/GenBank/DDBJ databases">
        <title>Genomic Encyclopedia of Type Strains, Phase IV (KMG-IV): sequencing the most valuable type-strain genomes for metagenomic binning, comparative biology and taxonomic classification.</title>
        <authorList>
            <person name="Goeker M."/>
        </authorList>
    </citation>
    <scope>NUCLEOTIDE SEQUENCE [LARGE SCALE GENOMIC DNA]</scope>
    <source>
        <strain evidence="2 3">DSM 7225</strain>
    </source>
</reference>
<dbReference type="Proteomes" id="UP000531251">
    <property type="component" value="Unassembled WGS sequence"/>
</dbReference>
<gene>
    <name evidence="2" type="ORF">GGR89_001574</name>
</gene>
<name>A0A7X5XXN9_9SPHN</name>
<feature type="transmembrane region" description="Helical" evidence="1">
    <location>
        <begin position="21"/>
        <end position="44"/>
    </location>
</feature>
<keyword evidence="1" id="KW-0812">Transmembrane</keyword>
<feature type="transmembrane region" description="Helical" evidence="1">
    <location>
        <begin position="50"/>
        <end position="68"/>
    </location>
</feature>
<evidence type="ECO:0000313" key="3">
    <source>
        <dbReference type="Proteomes" id="UP000531251"/>
    </source>
</evidence>
<protein>
    <submittedName>
        <fullName evidence="2">Putative Mn2+ efflux pump MntP</fullName>
    </submittedName>
</protein>
<proteinExistence type="predicted"/>
<keyword evidence="1" id="KW-1133">Transmembrane helix</keyword>
<dbReference type="AlphaFoldDB" id="A0A7X5XXN9"/>
<evidence type="ECO:0000313" key="2">
    <source>
        <dbReference type="EMBL" id="NJB97268.1"/>
    </source>
</evidence>
<keyword evidence="1" id="KW-0472">Membrane</keyword>
<comment type="caution">
    <text evidence="2">The sequence shown here is derived from an EMBL/GenBank/DDBJ whole genome shotgun (WGS) entry which is preliminary data.</text>
</comment>
<accession>A0A7X5XXN9</accession>